<dbReference type="EMBL" id="PDCK01000043">
    <property type="protein sequence ID" value="PRQ34220.1"/>
    <property type="molecule type" value="Genomic_DNA"/>
</dbReference>
<reference evidence="1 2" key="1">
    <citation type="journal article" date="2018" name="Nat. Genet.">
        <title>The Rosa genome provides new insights in the design of modern roses.</title>
        <authorList>
            <person name="Bendahmane M."/>
        </authorList>
    </citation>
    <scope>NUCLEOTIDE SEQUENCE [LARGE SCALE GENOMIC DNA]</scope>
    <source>
        <strain evidence="2">cv. Old Blush</strain>
    </source>
</reference>
<accession>A0A2P6QJ68</accession>
<dbReference type="Proteomes" id="UP000238479">
    <property type="component" value="Chromosome 5"/>
</dbReference>
<gene>
    <name evidence="1" type="ORF">RchiOBHm_Chr5g0066431</name>
</gene>
<dbReference type="AlphaFoldDB" id="A0A2P6QJ68"/>
<comment type="caution">
    <text evidence="1">The sequence shown here is derived from an EMBL/GenBank/DDBJ whole genome shotgun (WGS) entry which is preliminary data.</text>
</comment>
<keyword evidence="2" id="KW-1185">Reference proteome</keyword>
<protein>
    <submittedName>
        <fullName evidence="1">Uncharacterized protein</fullName>
    </submittedName>
</protein>
<dbReference type="Gramene" id="PRQ34220">
    <property type="protein sequence ID" value="PRQ34220"/>
    <property type="gene ID" value="RchiOBHm_Chr5g0066431"/>
</dbReference>
<evidence type="ECO:0000313" key="1">
    <source>
        <dbReference type="EMBL" id="PRQ34220.1"/>
    </source>
</evidence>
<organism evidence="1 2">
    <name type="scientific">Rosa chinensis</name>
    <name type="common">China rose</name>
    <dbReference type="NCBI Taxonomy" id="74649"/>
    <lineage>
        <taxon>Eukaryota</taxon>
        <taxon>Viridiplantae</taxon>
        <taxon>Streptophyta</taxon>
        <taxon>Embryophyta</taxon>
        <taxon>Tracheophyta</taxon>
        <taxon>Spermatophyta</taxon>
        <taxon>Magnoliopsida</taxon>
        <taxon>eudicotyledons</taxon>
        <taxon>Gunneridae</taxon>
        <taxon>Pentapetalae</taxon>
        <taxon>rosids</taxon>
        <taxon>fabids</taxon>
        <taxon>Rosales</taxon>
        <taxon>Rosaceae</taxon>
        <taxon>Rosoideae</taxon>
        <taxon>Rosoideae incertae sedis</taxon>
        <taxon>Rosa</taxon>
    </lineage>
</organism>
<proteinExistence type="predicted"/>
<name>A0A2P6QJ68_ROSCH</name>
<sequence length="44" mass="4986">MIIALDMSIKKALKSFGSYGGFVQFCVHLENLVRVYHGAWSLRV</sequence>
<evidence type="ECO:0000313" key="2">
    <source>
        <dbReference type="Proteomes" id="UP000238479"/>
    </source>
</evidence>